<dbReference type="PROSITE" id="PS50893">
    <property type="entry name" value="ABC_TRANSPORTER_2"/>
    <property type="match status" value="1"/>
</dbReference>
<dbReference type="InterPro" id="IPR017871">
    <property type="entry name" value="ABC_transporter-like_CS"/>
</dbReference>
<keyword evidence="1" id="KW-0813">Transport</keyword>
<dbReference type="GO" id="GO:0022857">
    <property type="term" value="F:transmembrane transporter activity"/>
    <property type="evidence" value="ECO:0007669"/>
    <property type="project" value="InterPro"/>
</dbReference>
<name>H0UMS7_9BACT</name>
<dbReference type="InterPro" id="IPR003439">
    <property type="entry name" value="ABC_transporter-like_ATP-bd"/>
</dbReference>
<evidence type="ECO:0000259" key="4">
    <source>
        <dbReference type="PROSITE" id="PS50893"/>
    </source>
</evidence>
<dbReference type="Pfam" id="PF00005">
    <property type="entry name" value="ABC_tran"/>
    <property type="match status" value="1"/>
</dbReference>
<dbReference type="InterPro" id="IPR013611">
    <property type="entry name" value="Transp-assoc_OB_typ2"/>
</dbReference>
<dbReference type="PANTHER" id="PTHR42781:SF4">
    <property type="entry name" value="SPERMIDINE_PUTRESCINE IMPORT ATP-BINDING PROTEIN POTA"/>
    <property type="match status" value="1"/>
</dbReference>
<protein>
    <submittedName>
        <fullName evidence="5">ABC-type spermidine/putrescine transport system, ATPase component</fullName>
    </submittedName>
</protein>
<reference evidence="5 6" key="1">
    <citation type="submission" date="2011-10" db="EMBL/GenBank/DDBJ databases">
        <title>The Noncontiguous Finished genome of Thermanaerovibrio velox DSM 12556.</title>
        <authorList>
            <consortium name="US DOE Joint Genome Institute (JGI-PGF)"/>
            <person name="Lucas S."/>
            <person name="Copeland A."/>
            <person name="Lapidus A."/>
            <person name="Glavina del Rio T."/>
            <person name="Dalin E."/>
            <person name="Tice H."/>
            <person name="Bruce D."/>
            <person name="Goodwin L."/>
            <person name="Pitluck S."/>
            <person name="Peters L."/>
            <person name="Mikhailova N."/>
            <person name="Teshima H."/>
            <person name="Kyrpides N."/>
            <person name="Mavromatis K."/>
            <person name="Ivanova N."/>
            <person name="Markowitz V."/>
            <person name="Cheng J.-F."/>
            <person name="Hugenholtz P."/>
            <person name="Woyke T."/>
            <person name="Wu D."/>
            <person name="Spring S."/>
            <person name="Brambilla E.-M."/>
            <person name="Klenk H.-P."/>
            <person name="Eisen J.A."/>
        </authorList>
    </citation>
    <scope>NUCLEOTIDE SEQUENCE [LARGE SCALE GENOMIC DNA]</scope>
    <source>
        <strain evidence="5 6">DSM 12556</strain>
    </source>
</reference>
<gene>
    <name evidence="5" type="ORF">TheveDRAFT_0033</name>
</gene>
<dbReference type="SMART" id="SM00382">
    <property type="entry name" value="AAA"/>
    <property type="match status" value="1"/>
</dbReference>
<dbReference type="HOGENOM" id="CLU_000604_1_1_0"/>
<dbReference type="GO" id="GO:0016887">
    <property type="term" value="F:ATP hydrolysis activity"/>
    <property type="evidence" value="ECO:0007669"/>
    <property type="project" value="InterPro"/>
</dbReference>
<dbReference type="PROSITE" id="PS00211">
    <property type="entry name" value="ABC_TRANSPORTER_1"/>
    <property type="match status" value="1"/>
</dbReference>
<evidence type="ECO:0000256" key="2">
    <source>
        <dbReference type="ARBA" id="ARBA00022741"/>
    </source>
</evidence>
<dbReference type="GO" id="GO:0005524">
    <property type="term" value="F:ATP binding"/>
    <property type="evidence" value="ECO:0007669"/>
    <property type="project" value="UniProtKB-KW"/>
</dbReference>
<dbReference type="GO" id="GO:0043190">
    <property type="term" value="C:ATP-binding cassette (ABC) transporter complex"/>
    <property type="evidence" value="ECO:0007669"/>
    <property type="project" value="InterPro"/>
</dbReference>
<accession>H0UMS7</accession>
<dbReference type="InterPro" id="IPR008995">
    <property type="entry name" value="Mo/tungstate-bd_C_term_dom"/>
</dbReference>
<dbReference type="SUPFAM" id="SSF52540">
    <property type="entry name" value="P-loop containing nucleoside triphosphate hydrolases"/>
    <property type="match status" value="1"/>
</dbReference>
<dbReference type="eggNOG" id="COG3842">
    <property type="taxonomic scope" value="Bacteria"/>
</dbReference>
<dbReference type="OrthoDB" id="9802264at2"/>
<dbReference type="FunFam" id="3.40.50.300:FF:000425">
    <property type="entry name" value="Probable ABC transporter, ATP-binding subunit"/>
    <property type="match status" value="1"/>
</dbReference>
<evidence type="ECO:0000313" key="5">
    <source>
        <dbReference type="EMBL" id="EHM09222.1"/>
    </source>
</evidence>
<keyword evidence="2" id="KW-0547">Nucleotide-binding</keyword>
<dbReference type="RefSeq" id="WP_006582713.1">
    <property type="nucleotide sequence ID" value="NZ_CM001377.1"/>
</dbReference>
<dbReference type="InterPro" id="IPR003593">
    <property type="entry name" value="AAA+_ATPase"/>
</dbReference>
<dbReference type="EMBL" id="CM001377">
    <property type="protein sequence ID" value="EHM09222.1"/>
    <property type="molecule type" value="Genomic_DNA"/>
</dbReference>
<dbReference type="InterPro" id="IPR050093">
    <property type="entry name" value="ABC_SmlMolc_Importer"/>
</dbReference>
<dbReference type="Gene3D" id="3.40.50.300">
    <property type="entry name" value="P-loop containing nucleotide triphosphate hydrolases"/>
    <property type="match status" value="1"/>
</dbReference>
<organism evidence="5 6">
    <name type="scientific">Thermanaerovibrio velox DSM 12556</name>
    <dbReference type="NCBI Taxonomy" id="926567"/>
    <lineage>
        <taxon>Bacteria</taxon>
        <taxon>Thermotogati</taxon>
        <taxon>Synergistota</taxon>
        <taxon>Synergistia</taxon>
        <taxon>Synergistales</taxon>
        <taxon>Synergistaceae</taxon>
        <taxon>Thermanaerovibrio</taxon>
    </lineage>
</organism>
<dbReference type="AlphaFoldDB" id="H0UMS7"/>
<dbReference type="Pfam" id="PF08402">
    <property type="entry name" value="TOBE_2"/>
    <property type="match status" value="1"/>
</dbReference>
<dbReference type="InterPro" id="IPR027417">
    <property type="entry name" value="P-loop_NTPase"/>
</dbReference>
<evidence type="ECO:0000313" key="6">
    <source>
        <dbReference type="Proteomes" id="UP000005730"/>
    </source>
</evidence>
<feature type="domain" description="ABC transporter" evidence="4">
    <location>
        <begin position="4"/>
        <end position="234"/>
    </location>
</feature>
<dbReference type="PANTHER" id="PTHR42781">
    <property type="entry name" value="SPERMIDINE/PUTRESCINE IMPORT ATP-BINDING PROTEIN POTA"/>
    <property type="match status" value="1"/>
</dbReference>
<evidence type="ECO:0000256" key="3">
    <source>
        <dbReference type="ARBA" id="ARBA00022840"/>
    </source>
</evidence>
<dbReference type="STRING" id="926567.TheveDRAFT_0033"/>
<proteinExistence type="predicted"/>
<dbReference type="GO" id="GO:0015697">
    <property type="term" value="P:quaternary ammonium group transport"/>
    <property type="evidence" value="ECO:0007669"/>
    <property type="project" value="UniProtKB-ARBA"/>
</dbReference>
<keyword evidence="3" id="KW-0067">ATP-binding</keyword>
<dbReference type="SUPFAM" id="SSF50331">
    <property type="entry name" value="MOP-like"/>
    <property type="match status" value="1"/>
</dbReference>
<evidence type="ECO:0000256" key="1">
    <source>
        <dbReference type="ARBA" id="ARBA00022448"/>
    </source>
</evidence>
<keyword evidence="6" id="KW-1185">Reference proteome</keyword>
<dbReference type="Proteomes" id="UP000005730">
    <property type="component" value="Chromosome"/>
</dbReference>
<sequence length="332" mass="36681">MWHLQIENLRKSYGNGEVIRNLTLRVREGECVALLGPSGCGKSTLLRCVAGLEDVLSGSIKLADRDITFLPPKDRNVGMVFQSYALFPNLSVFQNVAFGLSARGFKGPALRRKVREAIAMVELEGLEDRMPWELSGGQRQRVALARALAIRPKLLLLDEPLSALDAKVRERLREHIRSIQRELRITTLFVTHDQEEAMELADTVAVMRSGEIVQMGAPQEVYRSPKGDFVADFMGRANRLSRELARALGAQGDHQWMIRPEGLRIIDPEGYACATKGIVEDVIPRGSIARIRVGTAHGSIWVETLTPRSSRVPSIGDEVGIAGSPEDLVALD</sequence>